<name>A0A2W4UDD3_9CYAN</name>
<evidence type="ECO:0000313" key="2">
    <source>
        <dbReference type="Proteomes" id="UP000249354"/>
    </source>
</evidence>
<dbReference type="Gene3D" id="3.40.630.30">
    <property type="match status" value="1"/>
</dbReference>
<comment type="caution">
    <text evidence="1">The sequence shown here is derived from an EMBL/GenBank/DDBJ whole genome shotgun (WGS) entry which is preliminary data.</text>
</comment>
<evidence type="ECO:0000313" key="1">
    <source>
        <dbReference type="EMBL" id="PZO18883.1"/>
    </source>
</evidence>
<accession>A0A2W4UDD3</accession>
<evidence type="ECO:0008006" key="3">
    <source>
        <dbReference type="Google" id="ProtNLM"/>
    </source>
</evidence>
<reference evidence="1 2" key="2">
    <citation type="submission" date="2018-06" db="EMBL/GenBank/DDBJ databases">
        <title>Metagenomic assembly of (sub)arctic Cyanobacteria and their associated microbiome from non-axenic cultures.</title>
        <authorList>
            <person name="Baurain D."/>
        </authorList>
    </citation>
    <scope>NUCLEOTIDE SEQUENCE [LARGE SCALE GENOMIC DNA]</scope>
    <source>
        <strain evidence="1">ULC129bin1</strain>
    </source>
</reference>
<dbReference type="AlphaFoldDB" id="A0A2W4UDD3"/>
<dbReference type="Proteomes" id="UP000249354">
    <property type="component" value="Unassembled WGS sequence"/>
</dbReference>
<gene>
    <name evidence="1" type="ORF">DCF25_09260</name>
</gene>
<proteinExistence type="predicted"/>
<dbReference type="SUPFAM" id="SSF55729">
    <property type="entry name" value="Acyl-CoA N-acyltransferases (Nat)"/>
    <property type="match status" value="1"/>
</dbReference>
<organism evidence="1 2">
    <name type="scientific">Leptolyngbya foveolarum</name>
    <dbReference type="NCBI Taxonomy" id="47253"/>
    <lineage>
        <taxon>Bacteria</taxon>
        <taxon>Bacillati</taxon>
        <taxon>Cyanobacteriota</taxon>
        <taxon>Cyanophyceae</taxon>
        <taxon>Leptolyngbyales</taxon>
        <taxon>Leptolyngbyaceae</taxon>
        <taxon>Leptolyngbya group</taxon>
        <taxon>Leptolyngbya</taxon>
    </lineage>
</organism>
<reference evidence="2" key="1">
    <citation type="submission" date="2018-04" db="EMBL/GenBank/DDBJ databases">
        <authorList>
            <person name="Cornet L."/>
        </authorList>
    </citation>
    <scope>NUCLEOTIDE SEQUENCE [LARGE SCALE GENOMIC DNA]</scope>
</reference>
<dbReference type="EMBL" id="QBMC01000050">
    <property type="protein sequence ID" value="PZO18883.1"/>
    <property type="molecule type" value="Genomic_DNA"/>
</dbReference>
<sequence length="114" mass="13049">MLEGLSIRIAQERDVEAIAHLSMQTFRDTFTTSSNRADVEAYLQSHFQLEQISTELADSNNTFLLAYSEDSLEPKGYAKLRVGKTESCVIGENPIEGREPKKRGIRLLRYRIRQ</sequence>
<protein>
    <recommendedName>
        <fullName evidence="3">N-acetyltransferase domain-containing protein</fullName>
    </recommendedName>
</protein>
<dbReference type="InterPro" id="IPR016181">
    <property type="entry name" value="Acyl_CoA_acyltransferase"/>
</dbReference>